<dbReference type="Proteomes" id="UP000019140">
    <property type="component" value="Unassembled WGS sequence"/>
</dbReference>
<dbReference type="HOGENOM" id="CLU_1923745_0_0_7"/>
<name>W4LCU4_9BACT</name>
<feature type="domain" description="Transposase IS66 central" evidence="1">
    <location>
        <begin position="2"/>
        <end position="107"/>
    </location>
</feature>
<accession>W4LCU4</accession>
<gene>
    <name evidence="2" type="ORF">ETSY2_47565</name>
</gene>
<sequence>MSRGGAVARELLGDPFGGILVTDRDNAYNWYPVRWRQVCGSHVLRDFEAIRGRGGTSEEIVEALLEQAHQKFEWWHRVRDGTLKRSTCRSSMTSLRCEVERLLEAASQCGVAKTEGTCREMLKRRHRVGSA</sequence>
<protein>
    <recommendedName>
        <fullName evidence="1">Transposase IS66 central domain-containing protein</fullName>
    </recommendedName>
</protein>
<reference evidence="2 3" key="1">
    <citation type="journal article" date="2014" name="Nature">
        <title>An environmental bacterial taxon with a large and distinct metabolic repertoire.</title>
        <authorList>
            <person name="Wilson M.C."/>
            <person name="Mori T."/>
            <person name="Ruckert C."/>
            <person name="Uria A.R."/>
            <person name="Helf M.J."/>
            <person name="Takada K."/>
            <person name="Gernert C."/>
            <person name="Steffens U.A."/>
            <person name="Heycke N."/>
            <person name="Schmitt S."/>
            <person name="Rinke C."/>
            <person name="Helfrich E.J."/>
            <person name="Brachmann A.O."/>
            <person name="Gurgui C."/>
            <person name="Wakimoto T."/>
            <person name="Kracht M."/>
            <person name="Crusemann M."/>
            <person name="Hentschel U."/>
            <person name="Abe I."/>
            <person name="Matsunaga S."/>
            <person name="Kalinowski J."/>
            <person name="Takeyama H."/>
            <person name="Piel J."/>
        </authorList>
    </citation>
    <scope>NUCLEOTIDE SEQUENCE [LARGE SCALE GENOMIC DNA]</scope>
    <source>
        <strain evidence="3">TSY2</strain>
    </source>
</reference>
<evidence type="ECO:0000313" key="2">
    <source>
        <dbReference type="EMBL" id="ETW95792.1"/>
    </source>
</evidence>
<dbReference type="Pfam" id="PF03050">
    <property type="entry name" value="DDE_Tnp_IS66"/>
    <property type="match status" value="1"/>
</dbReference>
<comment type="caution">
    <text evidence="2">The sequence shown here is derived from an EMBL/GenBank/DDBJ whole genome shotgun (WGS) entry which is preliminary data.</text>
</comment>
<dbReference type="EMBL" id="AZHX01002269">
    <property type="protein sequence ID" value="ETW95792.1"/>
    <property type="molecule type" value="Genomic_DNA"/>
</dbReference>
<evidence type="ECO:0000313" key="3">
    <source>
        <dbReference type="Proteomes" id="UP000019140"/>
    </source>
</evidence>
<proteinExistence type="predicted"/>
<organism evidence="2 3">
    <name type="scientific">Candidatus Entotheonella gemina</name>
    <dbReference type="NCBI Taxonomy" id="1429439"/>
    <lineage>
        <taxon>Bacteria</taxon>
        <taxon>Pseudomonadati</taxon>
        <taxon>Nitrospinota/Tectimicrobiota group</taxon>
        <taxon>Candidatus Tectimicrobiota</taxon>
        <taxon>Candidatus Entotheonellia</taxon>
        <taxon>Candidatus Entotheonellales</taxon>
        <taxon>Candidatus Entotheonellaceae</taxon>
        <taxon>Candidatus Entotheonella</taxon>
    </lineage>
</organism>
<dbReference type="InterPro" id="IPR004291">
    <property type="entry name" value="Transposase_IS66_central"/>
</dbReference>
<keyword evidence="3" id="KW-1185">Reference proteome</keyword>
<dbReference type="AlphaFoldDB" id="W4LCU4"/>
<evidence type="ECO:0000259" key="1">
    <source>
        <dbReference type="Pfam" id="PF03050"/>
    </source>
</evidence>